<proteinExistence type="predicted"/>
<keyword evidence="2" id="KW-1133">Transmembrane helix</keyword>
<evidence type="ECO:0000256" key="2">
    <source>
        <dbReference type="SAM" id="Phobius"/>
    </source>
</evidence>
<evidence type="ECO:0000313" key="4">
    <source>
        <dbReference type="Proteomes" id="UP000540128"/>
    </source>
</evidence>
<feature type="transmembrane region" description="Helical" evidence="2">
    <location>
        <begin position="79"/>
        <end position="99"/>
    </location>
</feature>
<feature type="region of interest" description="Disordered" evidence="1">
    <location>
        <begin position="176"/>
        <end position="196"/>
    </location>
</feature>
<dbReference type="EMBL" id="JAANNT010000013">
    <property type="protein sequence ID" value="NUV29881.1"/>
    <property type="molecule type" value="Genomic_DNA"/>
</dbReference>
<evidence type="ECO:0000313" key="3">
    <source>
        <dbReference type="EMBL" id="NUV29881.1"/>
    </source>
</evidence>
<accession>A0A7Y6CA81</accession>
<feature type="transmembrane region" description="Helical" evidence="2">
    <location>
        <begin position="21"/>
        <end position="43"/>
    </location>
</feature>
<name>A0A7Y6CA81_9ACTN</name>
<sequence>MASTAAHAREKPTTDPRSIRLPGILLGVGLGGFVDGILLHQLLQWHHMLTSTDTARIGVKYYPADTVTGLEMNTVWDGIFHTVCWLAVLSGLAVLYARVTHHRRRVWASRVLWGWVLVGWGLFNLVEGVVDHQILGIHHVRGGPDAFWWDMGFLALGALLVAVGLLVRRGAHPLDPGTDEAPRNPDGPRDPGRYAR</sequence>
<dbReference type="RefSeq" id="WP_030696219.1">
    <property type="nucleotide sequence ID" value="NZ_JAANNT010000013.1"/>
</dbReference>
<dbReference type="Proteomes" id="UP000540128">
    <property type="component" value="Unassembled WGS sequence"/>
</dbReference>
<dbReference type="InterPro" id="IPR018719">
    <property type="entry name" value="DUF2243_membrane"/>
</dbReference>
<feature type="compositionally biased region" description="Basic and acidic residues" evidence="1">
    <location>
        <begin position="180"/>
        <end position="196"/>
    </location>
</feature>
<keyword evidence="2" id="KW-0812">Transmembrane</keyword>
<feature type="transmembrane region" description="Helical" evidence="2">
    <location>
        <begin position="106"/>
        <end position="126"/>
    </location>
</feature>
<keyword evidence="2" id="KW-0472">Membrane</keyword>
<comment type="caution">
    <text evidence="3">The sequence shown here is derived from an EMBL/GenBank/DDBJ whole genome shotgun (WGS) entry which is preliminary data.</text>
</comment>
<gene>
    <name evidence="3" type="ORF">G6W59_16425</name>
</gene>
<organism evidence="3 4">
    <name type="scientific">Streptomyces odorifer</name>
    <dbReference type="NCBI Taxonomy" id="53450"/>
    <lineage>
        <taxon>Bacteria</taxon>
        <taxon>Bacillati</taxon>
        <taxon>Actinomycetota</taxon>
        <taxon>Actinomycetes</taxon>
        <taxon>Kitasatosporales</taxon>
        <taxon>Streptomycetaceae</taxon>
        <taxon>Streptomyces</taxon>
        <taxon>Streptomyces albidoflavus group</taxon>
    </lineage>
</organism>
<evidence type="ECO:0000256" key="1">
    <source>
        <dbReference type="SAM" id="MobiDB-lite"/>
    </source>
</evidence>
<dbReference type="Pfam" id="PF10002">
    <property type="entry name" value="DUF2243"/>
    <property type="match status" value="1"/>
</dbReference>
<feature type="transmembrane region" description="Helical" evidence="2">
    <location>
        <begin position="146"/>
        <end position="167"/>
    </location>
</feature>
<protein>
    <submittedName>
        <fullName evidence="3">DUF2243 domain-containing protein</fullName>
    </submittedName>
</protein>
<dbReference type="AlphaFoldDB" id="A0A7Y6CA81"/>
<keyword evidence="4" id="KW-1185">Reference proteome</keyword>
<reference evidence="3 4" key="1">
    <citation type="submission" date="2020-03" db="EMBL/GenBank/DDBJ databases">
        <title>Complete genome sequence of sixteen Streptomyces strains facilitates identification of candidate genes involved in plant growth-promotion in grain legumes and cereals.</title>
        <authorList>
            <person name="Gopalakrishnan S."/>
            <person name="Thakur V."/>
            <person name="Saxena R."/>
            <person name="Vadlamudi S."/>
            <person name="Purohit S."/>
            <person name="Kumar V."/>
            <person name="Rathore A."/>
            <person name="Chitikineni A."/>
            <person name="Varshney R.K."/>
        </authorList>
    </citation>
    <scope>NUCLEOTIDE SEQUENCE [LARGE SCALE GENOMIC DNA]</scope>
    <source>
        <strain evidence="3 4">KAI-180</strain>
    </source>
</reference>